<dbReference type="AlphaFoldDB" id="A0A1V2A8Q3"/>
<dbReference type="SUPFAM" id="SSF161098">
    <property type="entry name" value="MetI-like"/>
    <property type="match status" value="2"/>
</dbReference>
<comment type="subcellular location">
    <subcellularLocation>
        <location evidence="1">Cell inner membrane</location>
        <topology evidence="1">Multi-pass membrane protein</topology>
    </subcellularLocation>
    <subcellularLocation>
        <location evidence="8">Cell membrane</location>
        <topology evidence="8">Multi-pass membrane protein</topology>
    </subcellularLocation>
</comment>
<feature type="transmembrane region" description="Helical" evidence="8">
    <location>
        <begin position="86"/>
        <end position="107"/>
    </location>
</feature>
<evidence type="ECO:0000256" key="7">
    <source>
        <dbReference type="ARBA" id="ARBA00023136"/>
    </source>
</evidence>
<feature type="transmembrane region" description="Helical" evidence="8">
    <location>
        <begin position="365"/>
        <end position="385"/>
    </location>
</feature>
<evidence type="ECO:0000313" key="11">
    <source>
        <dbReference type="Proteomes" id="UP000188613"/>
    </source>
</evidence>
<dbReference type="PROSITE" id="PS50928">
    <property type="entry name" value="ABC_TM1"/>
    <property type="match status" value="2"/>
</dbReference>
<dbReference type="STRING" id="1714355.BTO28_07345"/>
<proteinExistence type="inferred from homology"/>
<evidence type="ECO:0000256" key="8">
    <source>
        <dbReference type="RuleBase" id="RU363032"/>
    </source>
</evidence>
<feature type="transmembrane region" description="Helical" evidence="8">
    <location>
        <begin position="232"/>
        <end position="252"/>
    </location>
</feature>
<keyword evidence="7 8" id="KW-0472">Membrane</keyword>
<evidence type="ECO:0000313" key="10">
    <source>
        <dbReference type="EMBL" id="OMP67378.1"/>
    </source>
</evidence>
<name>A0A1V2A8Q3_9BACI</name>
<feature type="transmembrane region" description="Helical" evidence="8">
    <location>
        <begin position="179"/>
        <end position="200"/>
    </location>
</feature>
<keyword evidence="6 8" id="KW-1133">Transmembrane helix</keyword>
<feature type="transmembrane region" description="Helical" evidence="8">
    <location>
        <begin position="6"/>
        <end position="30"/>
    </location>
</feature>
<feature type="domain" description="ABC transmembrane type-1" evidence="9">
    <location>
        <begin position="48"/>
        <end position="251"/>
    </location>
</feature>
<feature type="domain" description="ABC transmembrane type-1" evidence="9">
    <location>
        <begin position="324"/>
        <end position="529"/>
    </location>
</feature>
<dbReference type="Proteomes" id="UP000188613">
    <property type="component" value="Unassembled WGS sequence"/>
</dbReference>
<dbReference type="InterPro" id="IPR035906">
    <property type="entry name" value="MetI-like_sf"/>
</dbReference>
<evidence type="ECO:0000256" key="6">
    <source>
        <dbReference type="ARBA" id="ARBA00022989"/>
    </source>
</evidence>
<dbReference type="Pfam" id="PF00528">
    <property type="entry name" value="BPD_transp_1"/>
    <property type="match status" value="2"/>
</dbReference>
<feature type="transmembrane region" description="Helical" evidence="8">
    <location>
        <begin position="207"/>
        <end position="226"/>
    </location>
</feature>
<feature type="transmembrane region" description="Helical" evidence="8">
    <location>
        <begin position="397"/>
        <end position="417"/>
    </location>
</feature>
<gene>
    <name evidence="10" type="ORF">BTO28_07345</name>
</gene>
<feature type="transmembrane region" description="Helical" evidence="8">
    <location>
        <begin position="128"/>
        <end position="150"/>
    </location>
</feature>
<dbReference type="GO" id="GO:0005886">
    <property type="term" value="C:plasma membrane"/>
    <property type="evidence" value="ECO:0007669"/>
    <property type="project" value="UniProtKB-SubCell"/>
</dbReference>
<dbReference type="PANTHER" id="PTHR43357">
    <property type="entry name" value="INNER MEMBRANE ABC TRANSPORTER PERMEASE PROTEIN YDCV"/>
    <property type="match status" value="1"/>
</dbReference>
<feature type="transmembrane region" description="Helical" evidence="8">
    <location>
        <begin position="320"/>
        <end position="345"/>
    </location>
</feature>
<organism evidence="10 11">
    <name type="scientific">Domibacillus epiphyticus</name>
    <dbReference type="NCBI Taxonomy" id="1714355"/>
    <lineage>
        <taxon>Bacteria</taxon>
        <taxon>Bacillati</taxon>
        <taxon>Bacillota</taxon>
        <taxon>Bacilli</taxon>
        <taxon>Bacillales</taxon>
        <taxon>Bacillaceae</taxon>
        <taxon>Domibacillus</taxon>
    </lineage>
</organism>
<keyword evidence="4" id="KW-0997">Cell inner membrane</keyword>
<dbReference type="OrthoDB" id="9776648at2"/>
<evidence type="ECO:0000256" key="2">
    <source>
        <dbReference type="ARBA" id="ARBA00022448"/>
    </source>
</evidence>
<evidence type="ECO:0000256" key="3">
    <source>
        <dbReference type="ARBA" id="ARBA00022475"/>
    </source>
</evidence>
<comment type="similarity">
    <text evidence="8">Belongs to the binding-protein-dependent transport system permease family.</text>
</comment>
<dbReference type="InterPro" id="IPR000515">
    <property type="entry name" value="MetI-like"/>
</dbReference>
<sequence length="538" mass="60321">MNLNIWAVMSVIFTLLILLPALSILIQIFSEPNENWQHIKEFLLNRYIQNTLVIVAFTGIFSVLIGLSLAWLVTAYHFPFRSFFKWGLILPLAIPPYIGAYTYHGILNYTGVIQATLRNEFNVKADPAYFDIMNIPGAIFIFTIFLYPYVYIVARAFLENQSSSIIENARLLGSSSLELFFRVVLPISRTAIVGGGSLVILEVLNDYGVVSYFGIQVFTTAIFQAWFGMSDVASAVKLAGILMTIVFGILLMEKVLRGRKKYSYSNAKVRPLEPARLSSQKSWSLFAYVFLVFCAGFLIPFIQLFDWMLLTFEKVVSADFLMLIFNSVYVSFIAAFFIIVLSLIIGNFTRLSDGAVPKAISRITVLGYSIPGAVIAIGVLTMFLAIDRLMQSFYEDIGLPVPIILSLSIVMLIFAYITRFLAVGYNTIDSGFDKIGRSFTEASRMLGKPLTRTFFSVDLPMIKGAVFGGFTLVFIEVMKELPLTLILQPFNFYTLATKAFQYANDEAVHEAALASILIILISGASIYIFHRVLEKETR</sequence>
<evidence type="ECO:0000256" key="4">
    <source>
        <dbReference type="ARBA" id="ARBA00022519"/>
    </source>
</evidence>
<protein>
    <submittedName>
        <fullName evidence="10">Iron ABC transporter</fullName>
    </submittedName>
</protein>
<keyword evidence="3" id="KW-1003">Cell membrane</keyword>
<evidence type="ECO:0000259" key="9">
    <source>
        <dbReference type="PROSITE" id="PS50928"/>
    </source>
</evidence>
<dbReference type="GO" id="GO:0055085">
    <property type="term" value="P:transmembrane transport"/>
    <property type="evidence" value="ECO:0007669"/>
    <property type="project" value="InterPro"/>
</dbReference>
<evidence type="ECO:0000256" key="1">
    <source>
        <dbReference type="ARBA" id="ARBA00004429"/>
    </source>
</evidence>
<dbReference type="PANTHER" id="PTHR43357:SF3">
    <property type="entry name" value="FE(3+)-TRANSPORT SYSTEM PERMEASE PROTEIN FBPB 2"/>
    <property type="match status" value="1"/>
</dbReference>
<feature type="transmembrane region" description="Helical" evidence="8">
    <location>
        <begin position="285"/>
        <end position="305"/>
    </location>
</feature>
<accession>A0A1V2A8Q3</accession>
<feature type="transmembrane region" description="Helical" evidence="8">
    <location>
        <begin position="51"/>
        <end position="74"/>
    </location>
</feature>
<dbReference type="EMBL" id="MSFI01000010">
    <property type="protein sequence ID" value="OMP67378.1"/>
    <property type="molecule type" value="Genomic_DNA"/>
</dbReference>
<feature type="transmembrane region" description="Helical" evidence="8">
    <location>
        <begin position="454"/>
        <end position="475"/>
    </location>
</feature>
<keyword evidence="5 8" id="KW-0812">Transmembrane</keyword>
<dbReference type="Gene3D" id="1.10.3720.10">
    <property type="entry name" value="MetI-like"/>
    <property type="match status" value="2"/>
</dbReference>
<keyword evidence="2 8" id="KW-0813">Transport</keyword>
<keyword evidence="11" id="KW-1185">Reference proteome</keyword>
<dbReference type="CDD" id="cd06261">
    <property type="entry name" value="TM_PBP2"/>
    <property type="match status" value="2"/>
</dbReference>
<reference evidence="10 11" key="1">
    <citation type="submission" date="2016-12" db="EMBL/GenBank/DDBJ databases">
        <title>Domibacillus sp. SAB 38T whole genome sequencing.</title>
        <authorList>
            <person name="Verma A."/>
            <person name="Ojha A.K."/>
            <person name="Krishnamurthi S."/>
        </authorList>
    </citation>
    <scope>NUCLEOTIDE SEQUENCE [LARGE SCALE GENOMIC DNA]</scope>
    <source>
        <strain evidence="10 11">SAB 38</strain>
    </source>
</reference>
<comment type="caution">
    <text evidence="10">The sequence shown here is derived from an EMBL/GenBank/DDBJ whole genome shotgun (WGS) entry which is preliminary data.</text>
</comment>
<evidence type="ECO:0000256" key="5">
    <source>
        <dbReference type="ARBA" id="ARBA00022692"/>
    </source>
</evidence>
<feature type="transmembrane region" description="Helical" evidence="8">
    <location>
        <begin position="511"/>
        <end position="529"/>
    </location>
</feature>